<proteinExistence type="predicted"/>
<dbReference type="RefSeq" id="WP_325801516.1">
    <property type="nucleotide sequence ID" value="NZ_JAQGFR010000251.1"/>
</dbReference>
<dbReference type="Proteomes" id="UP001308776">
    <property type="component" value="Unassembled WGS sequence"/>
</dbReference>
<feature type="non-terminal residue" evidence="1">
    <location>
        <position position="1"/>
    </location>
</feature>
<protein>
    <submittedName>
        <fullName evidence="1">Uncharacterized protein</fullName>
    </submittedName>
</protein>
<sequence length="199" mass="22481">LNALLENDPFYADQFMFFELGGDNNLFECRNGGRQVRVRSWSLLGVGMDWQIMGKIVTFAAACESGCLRFAGDRKTMAESYIRKARSTLGEAVEPSALYNAGLSCSYDITLSVNDDRSRYQQDRLEELRNHVAPHQQGDLLTWALSPFQDPKHAALMFIYGSLDSREVYNKARVYGHEYAGSPIMKRARAHEQTEIVGI</sequence>
<dbReference type="EMBL" id="JAQGFR010000251">
    <property type="protein sequence ID" value="MEB8514963.1"/>
    <property type="molecule type" value="Genomic_DNA"/>
</dbReference>
<gene>
    <name evidence="1" type="ORF">OW717_13050</name>
</gene>
<evidence type="ECO:0000313" key="2">
    <source>
        <dbReference type="Proteomes" id="UP001308776"/>
    </source>
</evidence>
<name>A0ABU6FST1_9PROT</name>
<organism evidence="1 2">
    <name type="scientific">Acidithiobacillus ferriphilus</name>
    <dbReference type="NCBI Taxonomy" id="1689834"/>
    <lineage>
        <taxon>Bacteria</taxon>
        <taxon>Pseudomonadati</taxon>
        <taxon>Pseudomonadota</taxon>
        <taxon>Acidithiobacillia</taxon>
        <taxon>Acidithiobacillales</taxon>
        <taxon>Acidithiobacillaceae</taxon>
        <taxon>Acidithiobacillus</taxon>
    </lineage>
</organism>
<keyword evidence="2" id="KW-1185">Reference proteome</keyword>
<comment type="caution">
    <text evidence="1">The sequence shown here is derived from an EMBL/GenBank/DDBJ whole genome shotgun (WGS) entry which is preliminary data.</text>
</comment>
<reference evidence="1 2" key="1">
    <citation type="submission" date="2022-11" db="EMBL/GenBank/DDBJ databases">
        <title>Comparative genomics analysis of Acidithiobacillus ferriphilus.</title>
        <authorList>
            <person name="Ma L."/>
        </authorList>
    </citation>
    <scope>NUCLEOTIDE SEQUENCE [LARGE SCALE GENOMIC DNA]</scope>
    <source>
        <strain evidence="1 2">DY15</strain>
    </source>
</reference>
<evidence type="ECO:0000313" key="1">
    <source>
        <dbReference type="EMBL" id="MEB8514963.1"/>
    </source>
</evidence>
<accession>A0ABU6FST1</accession>